<evidence type="ECO:0000313" key="1">
    <source>
        <dbReference type="EMBL" id="KAH3820997.1"/>
    </source>
</evidence>
<dbReference type="EMBL" id="JAIWYP010000005">
    <property type="protein sequence ID" value="KAH3820997.1"/>
    <property type="molecule type" value="Genomic_DNA"/>
</dbReference>
<dbReference type="AlphaFoldDB" id="A0A9D4GW44"/>
<reference evidence="1" key="2">
    <citation type="submission" date="2020-11" db="EMBL/GenBank/DDBJ databases">
        <authorList>
            <person name="McCartney M.A."/>
            <person name="Auch B."/>
            <person name="Kono T."/>
            <person name="Mallez S."/>
            <person name="Becker A."/>
            <person name="Gohl D.M."/>
            <person name="Silverstein K.A.T."/>
            <person name="Koren S."/>
            <person name="Bechman K.B."/>
            <person name="Herman A."/>
            <person name="Abrahante J.E."/>
            <person name="Garbe J."/>
        </authorList>
    </citation>
    <scope>NUCLEOTIDE SEQUENCE</scope>
    <source>
        <strain evidence="1">Duluth1</strain>
        <tissue evidence="1">Whole animal</tissue>
    </source>
</reference>
<comment type="caution">
    <text evidence="1">The sequence shown here is derived from an EMBL/GenBank/DDBJ whole genome shotgun (WGS) entry which is preliminary data.</text>
</comment>
<evidence type="ECO:0000313" key="2">
    <source>
        <dbReference type="Proteomes" id="UP000828390"/>
    </source>
</evidence>
<keyword evidence="2" id="KW-1185">Reference proteome</keyword>
<organism evidence="1 2">
    <name type="scientific">Dreissena polymorpha</name>
    <name type="common">Zebra mussel</name>
    <name type="synonym">Mytilus polymorpha</name>
    <dbReference type="NCBI Taxonomy" id="45954"/>
    <lineage>
        <taxon>Eukaryota</taxon>
        <taxon>Metazoa</taxon>
        <taxon>Spiralia</taxon>
        <taxon>Lophotrochozoa</taxon>
        <taxon>Mollusca</taxon>
        <taxon>Bivalvia</taxon>
        <taxon>Autobranchia</taxon>
        <taxon>Heteroconchia</taxon>
        <taxon>Euheterodonta</taxon>
        <taxon>Imparidentia</taxon>
        <taxon>Neoheterodontei</taxon>
        <taxon>Myida</taxon>
        <taxon>Dreissenoidea</taxon>
        <taxon>Dreissenidae</taxon>
        <taxon>Dreissena</taxon>
    </lineage>
</organism>
<gene>
    <name evidence="1" type="ORF">DPMN_122750</name>
</gene>
<protein>
    <submittedName>
        <fullName evidence="1">Uncharacterized protein</fullName>
    </submittedName>
</protein>
<dbReference type="Proteomes" id="UP000828390">
    <property type="component" value="Unassembled WGS sequence"/>
</dbReference>
<proteinExistence type="predicted"/>
<name>A0A9D4GW44_DREPO</name>
<reference evidence="1" key="1">
    <citation type="journal article" date="2019" name="bioRxiv">
        <title>The Genome of the Zebra Mussel, Dreissena polymorpha: A Resource for Invasive Species Research.</title>
        <authorList>
            <person name="McCartney M.A."/>
            <person name="Auch B."/>
            <person name="Kono T."/>
            <person name="Mallez S."/>
            <person name="Zhang Y."/>
            <person name="Obille A."/>
            <person name="Becker A."/>
            <person name="Abrahante J.E."/>
            <person name="Garbe J."/>
            <person name="Badalamenti J.P."/>
            <person name="Herman A."/>
            <person name="Mangelson H."/>
            <person name="Liachko I."/>
            <person name="Sullivan S."/>
            <person name="Sone E.D."/>
            <person name="Koren S."/>
            <person name="Silverstein K.A.T."/>
            <person name="Beckman K.B."/>
            <person name="Gohl D.M."/>
        </authorList>
    </citation>
    <scope>NUCLEOTIDE SEQUENCE</scope>
    <source>
        <strain evidence="1">Duluth1</strain>
        <tissue evidence="1">Whole animal</tissue>
    </source>
</reference>
<accession>A0A9D4GW44</accession>
<sequence>MNSVMFNASISVAEAIGSGLNFGLTSKQGEVAIDMHKSLKQAFVDAKPLPWPPTADDFEGYSPEDIIPKELLSFLTKLICGESEVASSEKYCIILSIAQVSVFDAWATVSLMISVWN</sequence>